<dbReference type="Gene3D" id="3.30.160.60">
    <property type="entry name" value="Classic Zinc Finger"/>
    <property type="match status" value="1"/>
</dbReference>
<dbReference type="SMART" id="SM00336">
    <property type="entry name" value="BBOX"/>
    <property type="match status" value="2"/>
</dbReference>
<keyword evidence="1" id="KW-0479">Metal-binding</keyword>
<name>A0AAD9J751_9ANNE</name>
<dbReference type="InterPro" id="IPR001258">
    <property type="entry name" value="NHL_repeat"/>
</dbReference>
<evidence type="ECO:0000256" key="4">
    <source>
        <dbReference type="ARBA" id="ARBA00022833"/>
    </source>
</evidence>
<evidence type="ECO:0000256" key="6">
    <source>
        <dbReference type="PROSITE-ProRule" id="PRU00504"/>
    </source>
</evidence>
<evidence type="ECO:0000256" key="1">
    <source>
        <dbReference type="ARBA" id="ARBA00022723"/>
    </source>
</evidence>
<feature type="domain" description="B box-type" evidence="8">
    <location>
        <begin position="111"/>
        <end position="161"/>
    </location>
</feature>
<accession>A0AAD9J751</accession>
<dbReference type="SUPFAM" id="SSF57850">
    <property type="entry name" value="RING/U-box"/>
    <property type="match status" value="1"/>
</dbReference>
<evidence type="ECO:0000313" key="10">
    <source>
        <dbReference type="Proteomes" id="UP001208570"/>
    </source>
</evidence>
<dbReference type="Pfam" id="PF00097">
    <property type="entry name" value="zf-C3HC4"/>
    <property type="match status" value="1"/>
</dbReference>
<dbReference type="AlphaFoldDB" id="A0AAD9J751"/>
<protein>
    <submittedName>
        <fullName evidence="9">Uncharacterized protein</fullName>
    </submittedName>
</protein>
<dbReference type="InterPro" id="IPR003649">
    <property type="entry name" value="Bbox_C"/>
</dbReference>
<dbReference type="Pfam" id="PF00643">
    <property type="entry name" value="zf-B_box"/>
    <property type="match status" value="1"/>
</dbReference>
<keyword evidence="3 5" id="KW-0863">Zinc-finger</keyword>
<evidence type="ECO:0000256" key="3">
    <source>
        <dbReference type="ARBA" id="ARBA00022771"/>
    </source>
</evidence>
<evidence type="ECO:0000313" key="9">
    <source>
        <dbReference type="EMBL" id="KAK2147584.1"/>
    </source>
</evidence>
<feature type="repeat" description="NHL" evidence="6">
    <location>
        <begin position="596"/>
        <end position="639"/>
    </location>
</feature>
<keyword evidence="4" id="KW-0862">Zinc</keyword>
<dbReference type="GO" id="GO:0043161">
    <property type="term" value="P:proteasome-mediated ubiquitin-dependent protein catabolic process"/>
    <property type="evidence" value="ECO:0007669"/>
    <property type="project" value="TreeGrafter"/>
</dbReference>
<dbReference type="PROSITE" id="PS00028">
    <property type="entry name" value="ZINC_FINGER_C2H2_1"/>
    <property type="match status" value="1"/>
</dbReference>
<evidence type="ECO:0000256" key="2">
    <source>
        <dbReference type="ARBA" id="ARBA00022737"/>
    </source>
</evidence>
<dbReference type="InterPro" id="IPR050952">
    <property type="entry name" value="TRIM-NHL_E3_ligases"/>
</dbReference>
<keyword evidence="2" id="KW-0677">Repeat</keyword>
<dbReference type="Proteomes" id="UP001208570">
    <property type="component" value="Unassembled WGS sequence"/>
</dbReference>
<keyword evidence="10" id="KW-1185">Reference proteome</keyword>
<dbReference type="InterPro" id="IPR011042">
    <property type="entry name" value="6-blade_b-propeller_TolB-like"/>
</dbReference>
<dbReference type="SMART" id="SM00502">
    <property type="entry name" value="BBC"/>
    <property type="match status" value="1"/>
</dbReference>
<feature type="repeat" description="NHL" evidence="6">
    <location>
        <begin position="510"/>
        <end position="543"/>
    </location>
</feature>
<dbReference type="PROSITE" id="PS50089">
    <property type="entry name" value="ZF_RING_2"/>
    <property type="match status" value="1"/>
</dbReference>
<feature type="repeat" description="NHL" evidence="6">
    <location>
        <begin position="461"/>
        <end position="502"/>
    </location>
</feature>
<dbReference type="GO" id="GO:0008270">
    <property type="term" value="F:zinc ion binding"/>
    <property type="evidence" value="ECO:0007669"/>
    <property type="project" value="UniProtKB-KW"/>
</dbReference>
<evidence type="ECO:0000259" key="8">
    <source>
        <dbReference type="PROSITE" id="PS50119"/>
    </source>
</evidence>
<dbReference type="EMBL" id="JAODUP010000546">
    <property type="protein sequence ID" value="KAK2147584.1"/>
    <property type="molecule type" value="Genomic_DNA"/>
</dbReference>
<dbReference type="InterPro" id="IPR013087">
    <property type="entry name" value="Znf_C2H2_type"/>
</dbReference>
<evidence type="ECO:0000256" key="5">
    <source>
        <dbReference type="PROSITE-ProRule" id="PRU00024"/>
    </source>
</evidence>
<organism evidence="9 10">
    <name type="scientific">Paralvinella palmiformis</name>
    <dbReference type="NCBI Taxonomy" id="53620"/>
    <lineage>
        <taxon>Eukaryota</taxon>
        <taxon>Metazoa</taxon>
        <taxon>Spiralia</taxon>
        <taxon>Lophotrochozoa</taxon>
        <taxon>Annelida</taxon>
        <taxon>Polychaeta</taxon>
        <taxon>Sedentaria</taxon>
        <taxon>Canalipalpata</taxon>
        <taxon>Terebellida</taxon>
        <taxon>Terebelliformia</taxon>
        <taxon>Alvinellidae</taxon>
        <taxon>Paralvinella</taxon>
    </lineage>
</organism>
<feature type="repeat" description="NHL" evidence="6">
    <location>
        <begin position="432"/>
        <end position="460"/>
    </location>
</feature>
<dbReference type="PROSITE" id="PS51125">
    <property type="entry name" value="NHL"/>
    <property type="match status" value="4"/>
</dbReference>
<dbReference type="Gene3D" id="2.120.10.30">
    <property type="entry name" value="TolB, C-terminal domain"/>
    <property type="match status" value="1"/>
</dbReference>
<dbReference type="InterPro" id="IPR018957">
    <property type="entry name" value="Znf_C3HC4_RING-type"/>
</dbReference>
<dbReference type="SUPFAM" id="SSF101898">
    <property type="entry name" value="NHL repeat"/>
    <property type="match status" value="1"/>
</dbReference>
<dbReference type="InterPro" id="IPR001841">
    <property type="entry name" value="Znf_RING"/>
</dbReference>
<dbReference type="InterPro" id="IPR000315">
    <property type="entry name" value="Znf_B-box"/>
</dbReference>
<comment type="caution">
    <text evidence="9">The sequence shown here is derived from an EMBL/GenBank/DDBJ whole genome shotgun (WGS) entry which is preliminary data.</text>
</comment>
<sequence>MSALPILTEIIMTDFLKCPLCSTPYDEPVILPCLHSACISCIRSYLLTVKAKHDSNTNHNVDEKRNKIQDIILCPVCKRNDIETSTAVDLDTLQPNYFLVSLADLSKCRSDEMKQCDYCDYEQKMTEASHRCLECQDNLCDTCVEAHRRTKLTRAHKLAPISDMRRGNYDSDIRAFQLIPCDLHRDEVVRYFCGRCEKLICRECKVSGHENHHCSDLKYICDTYKNKARTLIEGIKHNVPNIEAFLKFLQEYSVQVESKQLELVQGITKQADILHQLIDEYKNRMINEVNKACSSEKKLINRKKTSSESLLQTLQGVTNYTDVMLDHGKAEEILSIRDIMMARLTELAHSHIEPLATKLNVNFMPGNPTDTNLEIIFGQVKIHNTPLNKELTDETAHKNEAITLTKSPTSYLTVELISAFECRGLSDPKDIWPTGLSILSDDRIVIMDRENRRVKMFDKDGQYIREFGQEELGCPYDVAILKNGNIAVTDYDQEDVKIFTPDGSILAKLKGPMRYPRGITVDGNGHIIIVDAHSHRLVVHEQTKGKVVKIIEGKDEDNSDLFNDPYYVATNKKGYIIITDWVAPNVKILTPDGRYVNKYGSYGIRKDQCLQPYGVCTDNEDYIYVADNQNHRIHMLNPDGKFIRFIVSRQHGLWHPMALAINSQGHLVVTEALGKVKTFRIK</sequence>
<dbReference type="SMART" id="SM00184">
    <property type="entry name" value="RING"/>
    <property type="match status" value="1"/>
</dbReference>
<feature type="domain" description="B box-type" evidence="8">
    <location>
        <begin position="176"/>
        <end position="217"/>
    </location>
</feature>
<reference evidence="9" key="1">
    <citation type="journal article" date="2023" name="Mol. Biol. Evol.">
        <title>Third-Generation Sequencing Reveals the Adaptive Role of the Epigenome in Three Deep-Sea Polychaetes.</title>
        <authorList>
            <person name="Perez M."/>
            <person name="Aroh O."/>
            <person name="Sun Y."/>
            <person name="Lan Y."/>
            <person name="Juniper S.K."/>
            <person name="Young C.R."/>
            <person name="Angers B."/>
            <person name="Qian P.Y."/>
        </authorList>
    </citation>
    <scope>NUCLEOTIDE SEQUENCE</scope>
    <source>
        <strain evidence="9">P08H-3</strain>
    </source>
</reference>
<dbReference type="GO" id="GO:0061630">
    <property type="term" value="F:ubiquitin protein ligase activity"/>
    <property type="evidence" value="ECO:0007669"/>
    <property type="project" value="TreeGrafter"/>
</dbReference>
<dbReference type="PANTHER" id="PTHR24104">
    <property type="entry name" value="E3 UBIQUITIN-PROTEIN LIGASE NHLRC1-RELATED"/>
    <property type="match status" value="1"/>
</dbReference>
<feature type="domain" description="RING-type" evidence="7">
    <location>
        <begin position="18"/>
        <end position="78"/>
    </location>
</feature>
<dbReference type="CDD" id="cd05819">
    <property type="entry name" value="NHL"/>
    <property type="match status" value="1"/>
</dbReference>
<proteinExistence type="predicted"/>
<dbReference type="PROSITE" id="PS50119">
    <property type="entry name" value="ZF_BBOX"/>
    <property type="match status" value="2"/>
</dbReference>
<evidence type="ECO:0000259" key="7">
    <source>
        <dbReference type="PROSITE" id="PS50089"/>
    </source>
</evidence>
<dbReference type="SUPFAM" id="SSF57845">
    <property type="entry name" value="B-box zinc-binding domain"/>
    <property type="match status" value="1"/>
</dbReference>
<dbReference type="GO" id="GO:0000209">
    <property type="term" value="P:protein polyubiquitination"/>
    <property type="evidence" value="ECO:0007669"/>
    <property type="project" value="TreeGrafter"/>
</dbReference>
<dbReference type="Gene3D" id="3.30.40.10">
    <property type="entry name" value="Zinc/RING finger domain, C3HC4 (zinc finger)"/>
    <property type="match status" value="1"/>
</dbReference>
<gene>
    <name evidence="9" type="ORF">LSH36_546g01061</name>
</gene>
<dbReference type="InterPro" id="IPR013083">
    <property type="entry name" value="Znf_RING/FYVE/PHD"/>
</dbReference>
<dbReference type="PANTHER" id="PTHR24104:SF57">
    <property type="entry name" value="BEE-MILK PROTEIN"/>
    <property type="match status" value="1"/>
</dbReference>
<dbReference type="Pfam" id="PF01436">
    <property type="entry name" value="NHL"/>
    <property type="match status" value="1"/>
</dbReference>